<dbReference type="Pfam" id="PF07690">
    <property type="entry name" value="MFS_1"/>
    <property type="match status" value="1"/>
</dbReference>
<evidence type="ECO:0000256" key="6">
    <source>
        <dbReference type="SAM" id="Phobius"/>
    </source>
</evidence>
<comment type="caution">
    <text evidence="7">The sequence shown here is derived from an EMBL/GenBank/DDBJ whole genome shotgun (WGS) entry which is preliminary data.</text>
</comment>
<proteinExistence type="predicted"/>
<dbReference type="PANTHER" id="PTHR23502:SF182">
    <property type="entry name" value="POLYAMINE TRANSPORTER, PUTATIVE-RELATED"/>
    <property type="match status" value="1"/>
</dbReference>
<gene>
    <name evidence="7" type="ORF">TGAMA5MH_06821</name>
</gene>
<evidence type="ECO:0008006" key="9">
    <source>
        <dbReference type="Google" id="ProtNLM"/>
    </source>
</evidence>
<dbReference type="InterPro" id="IPR011701">
    <property type="entry name" value="MFS"/>
</dbReference>
<feature type="transmembrane region" description="Helical" evidence="6">
    <location>
        <begin position="53"/>
        <end position="74"/>
    </location>
</feature>
<dbReference type="SUPFAM" id="SSF103473">
    <property type="entry name" value="MFS general substrate transporter"/>
    <property type="match status" value="1"/>
</dbReference>
<keyword evidence="4 6" id="KW-0472">Membrane</keyword>
<dbReference type="GO" id="GO:0005886">
    <property type="term" value="C:plasma membrane"/>
    <property type="evidence" value="ECO:0007669"/>
    <property type="project" value="TreeGrafter"/>
</dbReference>
<name>A0A2K0T608_9HYPO</name>
<reference evidence="7 8" key="1">
    <citation type="submission" date="2017-02" db="EMBL/GenBank/DDBJ databases">
        <title>Genomes of Trichoderma spp. with biocontrol activity.</title>
        <authorList>
            <person name="Gardiner D."/>
            <person name="Kazan K."/>
            <person name="Vos C."/>
            <person name="Harvey P."/>
        </authorList>
    </citation>
    <scope>NUCLEOTIDE SEQUENCE [LARGE SCALE GENOMIC DNA]</scope>
    <source>
        <strain evidence="7 8">A5MH</strain>
    </source>
</reference>
<evidence type="ECO:0000256" key="3">
    <source>
        <dbReference type="ARBA" id="ARBA00022989"/>
    </source>
</evidence>
<evidence type="ECO:0000256" key="2">
    <source>
        <dbReference type="ARBA" id="ARBA00022692"/>
    </source>
</evidence>
<dbReference type="GO" id="GO:0015606">
    <property type="term" value="F:spermidine transmembrane transporter activity"/>
    <property type="evidence" value="ECO:0007669"/>
    <property type="project" value="TreeGrafter"/>
</dbReference>
<keyword evidence="3 6" id="KW-1133">Transmembrane helix</keyword>
<feature type="region of interest" description="Disordered" evidence="5">
    <location>
        <begin position="1"/>
        <end position="29"/>
    </location>
</feature>
<feature type="transmembrane region" description="Helical" evidence="6">
    <location>
        <begin position="294"/>
        <end position="318"/>
    </location>
</feature>
<feature type="transmembrane region" description="Helical" evidence="6">
    <location>
        <begin position="119"/>
        <end position="139"/>
    </location>
</feature>
<dbReference type="Proteomes" id="UP000236546">
    <property type="component" value="Unassembled WGS sequence"/>
</dbReference>
<keyword evidence="2 6" id="KW-0812">Transmembrane</keyword>
<evidence type="ECO:0000313" key="7">
    <source>
        <dbReference type="EMBL" id="PNP40955.1"/>
    </source>
</evidence>
<evidence type="ECO:0000256" key="5">
    <source>
        <dbReference type="SAM" id="MobiDB-lite"/>
    </source>
</evidence>
<evidence type="ECO:0000313" key="8">
    <source>
        <dbReference type="Proteomes" id="UP000236546"/>
    </source>
</evidence>
<protein>
    <recommendedName>
        <fullName evidence="9">Major facilitator superfamily (MFS) profile domain-containing protein</fullName>
    </recommendedName>
</protein>
<evidence type="ECO:0000256" key="4">
    <source>
        <dbReference type="ARBA" id="ARBA00023136"/>
    </source>
</evidence>
<feature type="transmembrane region" description="Helical" evidence="6">
    <location>
        <begin position="255"/>
        <end position="274"/>
    </location>
</feature>
<dbReference type="EMBL" id="MTYH01000059">
    <property type="protein sequence ID" value="PNP40955.1"/>
    <property type="molecule type" value="Genomic_DNA"/>
</dbReference>
<dbReference type="Gene3D" id="1.20.1250.20">
    <property type="entry name" value="MFS general substrate transporter like domains"/>
    <property type="match status" value="2"/>
</dbReference>
<feature type="transmembrane region" description="Helical" evidence="6">
    <location>
        <begin position="95"/>
        <end position="113"/>
    </location>
</feature>
<organism evidence="7 8">
    <name type="scientific">Trichoderma gamsii</name>
    <dbReference type="NCBI Taxonomy" id="398673"/>
    <lineage>
        <taxon>Eukaryota</taxon>
        <taxon>Fungi</taxon>
        <taxon>Dikarya</taxon>
        <taxon>Ascomycota</taxon>
        <taxon>Pezizomycotina</taxon>
        <taxon>Sordariomycetes</taxon>
        <taxon>Hypocreomycetidae</taxon>
        <taxon>Hypocreales</taxon>
        <taxon>Hypocreaceae</taxon>
        <taxon>Trichoderma</taxon>
    </lineage>
</organism>
<accession>A0A2K0T608</accession>
<dbReference type="GO" id="GO:0000297">
    <property type="term" value="F:spermine transmembrane transporter activity"/>
    <property type="evidence" value="ECO:0007669"/>
    <property type="project" value="TreeGrafter"/>
</dbReference>
<dbReference type="AlphaFoldDB" id="A0A2K0T608"/>
<evidence type="ECO:0000256" key="1">
    <source>
        <dbReference type="ARBA" id="ARBA00004141"/>
    </source>
</evidence>
<dbReference type="InterPro" id="IPR036259">
    <property type="entry name" value="MFS_trans_sf"/>
</dbReference>
<dbReference type="PANTHER" id="PTHR23502">
    <property type="entry name" value="MAJOR FACILITATOR SUPERFAMILY"/>
    <property type="match status" value="1"/>
</dbReference>
<dbReference type="OrthoDB" id="3936150at2759"/>
<feature type="compositionally biased region" description="Polar residues" evidence="5">
    <location>
        <begin position="1"/>
        <end position="17"/>
    </location>
</feature>
<sequence length="338" mass="37165">MTIYQSSKEHSQLQVSGGQAEESTTDVELESCSFPQWEHDPENPWNWPTWKKVVMVVMISSQALTASIATSIISPSRTELMDKFSISSTEAILPVTLYTIALGFGPIVGGPLSETVGRLPVYAGALILGALFTLGAGLANQFSALCVLRSLAGFCWAPVLAVAPGSLAETFEPRSGHWGVCYYRKELAMDPMEPALFRHLEPPLGTPHPRDGIKARLAKKRGQGIPQRTPVLARLRVFVVVAVIRPLRMLLFEPIVTFICLYVAVEFGTLFSFFAGVPYTFATVYGFSIDDAGLLFLAIVIGCLLGLLTIVLCDLFLYRKQAPRYASNRIPPEYWKQC</sequence>
<comment type="subcellular location">
    <subcellularLocation>
        <location evidence="1">Membrane</location>
        <topology evidence="1">Multi-pass membrane protein</topology>
    </subcellularLocation>
</comment>